<evidence type="ECO:0000256" key="6">
    <source>
        <dbReference type="ARBA" id="ARBA00022679"/>
    </source>
</evidence>
<proteinExistence type="predicted"/>
<comment type="pathway">
    <text evidence="3">Lipid metabolism.</text>
</comment>
<evidence type="ECO:0000256" key="5">
    <source>
        <dbReference type="ARBA" id="ARBA00022603"/>
    </source>
</evidence>
<evidence type="ECO:0000256" key="13">
    <source>
        <dbReference type="ARBA" id="ARBA00023209"/>
    </source>
</evidence>
<evidence type="ECO:0000256" key="16">
    <source>
        <dbReference type="SAM" id="Phobius"/>
    </source>
</evidence>
<evidence type="ECO:0000256" key="10">
    <source>
        <dbReference type="ARBA" id="ARBA00022989"/>
    </source>
</evidence>
<keyword evidence="4" id="KW-0444">Lipid biosynthesis</keyword>
<evidence type="ECO:0000256" key="11">
    <source>
        <dbReference type="ARBA" id="ARBA00023098"/>
    </source>
</evidence>
<feature type="transmembrane region" description="Helical" evidence="16">
    <location>
        <begin position="521"/>
        <end position="544"/>
    </location>
</feature>
<evidence type="ECO:0000313" key="17">
    <source>
        <dbReference type="EMBL" id="KAG8458431.1"/>
    </source>
</evidence>
<organism evidence="17 18">
    <name type="scientific">Diacronema lutheri</name>
    <name type="common">Unicellular marine alga</name>
    <name type="synonym">Monochrysis lutheri</name>
    <dbReference type="NCBI Taxonomy" id="2081491"/>
    <lineage>
        <taxon>Eukaryota</taxon>
        <taxon>Haptista</taxon>
        <taxon>Haptophyta</taxon>
        <taxon>Pavlovophyceae</taxon>
        <taxon>Pavlovales</taxon>
        <taxon>Pavlovaceae</taxon>
        <taxon>Diacronema</taxon>
    </lineage>
</organism>
<keyword evidence="5" id="KW-0489">Methyltransferase</keyword>
<dbReference type="OrthoDB" id="8300106at2759"/>
<dbReference type="OMA" id="THYCMYI"/>
<feature type="transmembrane region" description="Helical" evidence="16">
    <location>
        <begin position="21"/>
        <end position="43"/>
    </location>
</feature>
<dbReference type="GO" id="GO:0005789">
    <property type="term" value="C:endoplasmic reticulum membrane"/>
    <property type="evidence" value="ECO:0007669"/>
    <property type="project" value="UniProtKB-SubCell"/>
</dbReference>
<dbReference type="Proteomes" id="UP000751190">
    <property type="component" value="Unassembled WGS sequence"/>
</dbReference>
<feature type="transmembrane region" description="Helical" evidence="16">
    <location>
        <begin position="406"/>
        <end position="425"/>
    </location>
</feature>
<keyword evidence="10 16" id="KW-1133">Transmembrane helix</keyword>
<sequence length="575" mass="62148">MATTTGFEAHRTGFRKHHRSTLNVVLHLGLTPTGLLGALGVLARAASPEVATAAAAAYAASLALAVPFPLFVASALVTAGLAHACAHLALGYAACAALLGASYFGQDVAHWLTGESTYQSSYAAAVGFWGLLAQHTYYLLPLALDSAHAVGLASGLLLWLTPRNDVLFTKLVGAEASRAITALREWVVSQKPSETCTTHWWALELPPAQKAAFETIAEGEEMKRMFHGRFSASQYAVESLPGMNEVYVASTVHSSNSDTVFFMDHVDGPYMLYPFCYVYRTLVAITTNTQISTVFPMQPFRVAISDGEVIGLDFHREVHRIENDPTRPNKDRRITCKMHYVVYPKCLGPVGRYLGVLTVKYNERFRYLFVNTISAQTAFWKFMTKMVLVGTEATFRMEQLLGLNNVAALGALAAVQALVGGHFFLAATSFAHHLKAIATFYHRQSASTGKLQRDSIVAKAISFAQMGLLYARHVTPADSASITLVACGLALSTAAFARLGLARTYFGSEMGVCEPKRIRAFPYGAVPHPMALGSLIALGGAYLLPGLRADVPWLVPTHAALTGLHLAQEILDIHA</sequence>
<dbReference type="PANTHER" id="PTHR15458">
    <property type="entry name" value="PHOSPHATIDYLETHANOLAMINE N-METHYLTRANSFERASE"/>
    <property type="match status" value="1"/>
</dbReference>
<reference evidence="17" key="1">
    <citation type="submission" date="2021-05" db="EMBL/GenBank/DDBJ databases">
        <title>The genome of the haptophyte Pavlova lutheri (Diacronema luteri, Pavlovales) - a model for lipid biosynthesis in eukaryotic algae.</title>
        <authorList>
            <person name="Hulatt C.J."/>
            <person name="Posewitz M.C."/>
        </authorList>
    </citation>
    <scope>NUCLEOTIDE SEQUENCE</scope>
    <source>
        <strain evidence="17">NIVA-4/92</strain>
    </source>
</reference>
<feature type="transmembrane region" description="Helical" evidence="16">
    <location>
        <begin position="480"/>
        <end position="501"/>
    </location>
</feature>
<evidence type="ECO:0000313" key="18">
    <source>
        <dbReference type="Proteomes" id="UP000751190"/>
    </source>
</evidence>
<dbReference type="InterPro" id="IPR024960">
    <property type="entry name" value="PEMT/MFAP"/>
</dbReference>
<dbReference type="GO" id="GO:0000773">
    <property type="term" value="F:phosphatidyl-N-methylethanolamine N-methyltransferase activity"/>
    <property type="evidence" value="ECO:0007669"/>
    <property type="project" value="UniProtKB-EC"/>
</dbReference>
<dbReference type="Pfam" id="PF04191">
    <property type="entry name" value="PEMT"/>
    <property type="match status" value="1"/>
</dbReference>
<keyword evidence="14" id="KW-1208">Phospholipid metabolism</keyword>
<dbReference type="PANTHER" id="PTHR15458:SF5">
    <property type="entry name" value="PHOSPHATIDYLETHANOLAMINE N-METHYLTRANSFERASE"/>
    <property type="match status" value="1"/>
</dbReference>
<dbReference type="GO" id="GO:0032259">
    <property type="term" value="P:methylation"/>
    <property type="evidence" value="ECO:0007669"/>
    <property type="project" value="UniProtKB-KW"/>
</dbReference>
<evidence type="ECO:0000256" key="15">
    <source>
        <dbReference type="ARBA" id="ARBA00034137"/>
    </source>
</evidence>
<keyword evidence="6" id="KW-0808">Transferase</keyword>
<dbReference type="GO" id="GO:0006656">
    <property type="term" value="P:phosphatidylcholine biosynthetic process"/>
    <property type="evidence" value="ECO:0007669"/>
    <property type="project" value="UniProtKB-UniPathway"/>
</dbReference>
<keyword evidence="12 16" id="KW-0472">Membrane</keyword>
<evidence type="ECO:0000256" key="9">
    <source>
        <dbReference type="ARBA" id="ARBA00022824"/>
    </source>
</evidence>
<accession>A0A8J5X4X0</accession>
<keyword evidence="13" id="KW-0594">Phospholipid biosynthesis</keyword>
<dbReference type="InterPro" id="IPR007318">
    <property type="entry name" value="Phopholipid_MeTrfase"/>
</dbReference>
<gene>
    <name evidence="17" type="ORF">KFE25_004309</name>
</gene>
<dbReference type="EC" id="2.1.1.71" evidence="15"/>
<comment type="caution">
    <text evidence="17">The sequence shown here is derived from an EMBL/GenBank/DDBJ whole genome shotgun (WGS) entry which is preliminary data.</text>
</comment>
<feature type="transmembrane region" description="Helical" evidence="16">
    <location>
        <begin position="84"/>
        <end position="104"/>
    </location>
</feature>
<dbReference type="AlphaFoldDB" id="A0A8J5X4X0"/>
<name>A0A8J5X4X0_DIALT</name>
<evidence type="ECO:0000256" key="2">
    <source>
        <dbReference type="ARBA" id="ARBA00004969"/>
    </source>
</evidence>
<evidence type="ECO:0000256" key="7">
    <source>
        <dbReference type="ARBA" id="ARBA00022691"/>
    </source>
</evidence>
<comment type="pathway">
    <text evidence="2">Phospholipid metabolism; phosphatidylcholine biosynthesis.</text>
</comment>
<keyword evidence="18" id="KW-1185">Reference proteome</keyword>
<evidence type="ECO:0000256" key="1">
    <source>
        <dbReference type="ARBA" id="ARBA00004477"/>
    </source>
</evidence>
<feature type="transmembrane region" description="Helical" evidence="16">
    <location>
        <begin position="55"/>
        <end position="77"/>
    </location>
</feature>
<evidence type="ECO:0000256" key="8">
    <source>
        <dbReference type="ARBA" id="ARBA00022692"/>
    </source>
</evidence>
<evidence type="ECO:0000256" key="14">
    <source>
        <dbReference type="ARBA" id="ARBA00023264"/>
    </source>
</evidence>
<evidence type="ECO:0000256" key="4">
    <source>
        <dbReference type="ARBA" id="ARBA00022516"/>
    </source>
</evidence>
<dbReference type="EMBL" id="JAGTXO010000051">
    <property type="protein sequence ID" value="KAG8458431.1"/>
    <property type="molecule type" value="Genomic_DNA"/>
</dbReference>
<evidence type="ECO:0000256" key="12">
    <source>
        <dbReference type="ARBA" id="ARBA00023136"/>
    </source>
</evidence>
<dbReference type="UniPathway" id="UPA00753"/>
<keyword evidence="9" id="KW-0256">Endoplasmic reticulum</keyword>
<protein>
    <recommendedName>
        <fullName evidence="15">phosphatidyl-N-methylethanolamine N-methyltransferase</fullName>
        <ecNumber evidence="15">2.1.1.71</ecNumber>
    </recommendedName>
</protein>
<keyword evidence="7" id="KW-0949">S-adenosyl-L-methionine</keyword>
<keyword evidence="8 16" id="KW-0812">Transmembrane</keyword>
<evidence type="ECO:0000256" key="3">
    <source>
        <dbReference type="ARBA" id="ARBA00005189"/>
    </source>
</evidence>
<feature type="transmembrane region" description="Helical" evidence="16">
    <location>
        <begin position="138"/>
        <end position="160"/>
    </location>
</feature>
<comment type="subcellular location">
    <subcellularLocation>
        <location evidence="1">Endoplasmic reticulum membrane</location>
        <topology evidence="1">Multi-pass membrane protein</topology>
    </subcellularLocation>
</comment>
<keyword evidence="11" id="KW-0443">Lipid metabolism</keyword>